<keyword evidence="1" id="KW-0472">Membrane</keyword>
<keyword evidence="1" id="KW-1133">Transmembrane helix</keyword>
<dbReference type="EMBL" id="JAPTGB010000005">
    <property type="protein sequence ID" value="MCZ0860232.1"/>
    <property type="molecule type" value="Genomic_DNA"/>
</dbReference>
<feature type="transmembrane region" description="Helical" evidence="1">
    <location>
        <begin position="65"/>
        <end position="87"/>
    </location>
</feature>
<accession>A0ABT4IG49</accession>
<gene>
    <name evidence="2" type="ORF">O0S10_03170</name>
</gene>
<reference evidence="2" key="1">
    <citation type="submission" date="2022-12" db="EMBL/GenBank/DDBJ databases">
        <title>Isolation and characterisation of novel Methanocorpusculum spp. from native Australian herbivores indicates the genus is ancestrally host-associated.</title>
        <authorList>
            <person name="Volmer J.G."/>
            <person name="Soo R.M."/>
            <person name="Evans P.N."/>
            <person name="Hoedt E.C."/>
            <person name="Astorga Alsina A.L."/>
            <person name="Woodcroft B.J."/>
            <person name="Tyson G.W."/>
            <person name="Hugenholtz P."/>
            <person name="Morrison M."/>
        </authorList>
    </citation>
    <scope>NUCLEOTIDE SEQUENCE</scope>
    <source>
        <strain evidence="2">MG</strain>
    </source>
</reference>
<evidence type="ECO:0000313" key="3">
    <source>
        <dbReference type="Proteomes" id="UP001141422"/>
    </source>
</evidence>
<protein>
    <submittedName>
        <fullName evidence="2">Uncharacterized protein</fullName>
    </submittedName>
</protein>
<evidence type="ECO:0000313" key="2">
    <source>
        <dbReference type="EMBL" id="MCZ0860232.1"/>
    </source>
</evidence>
<dbReference type="RefSeq" id="WP_268924453.1">
    <property type="nucleotide sequence ID" value="NZ_JAPTGB010000005.1"/>
</dbReference>
<keyword evidence="3" id="KW-1185">Reference proteome</keyword>
<sequence length="304" mass="33039">MNKKKIIKFVSILLTLLLVTALFQPVMAGSPDNYGLEENADANNPQPRLVWAAPIFVSVGPQIGAYVYAGTAIIGGLLTGVSAYLIVNNLESQVQSGSVEKTVSGTETTYVLKSEYQSQFGANPQEDAYYDTVAALLSEATGEGWEKIKNETPKLRLITAYSEYQSYATTEERDQLGIYFKDKKSGKHHMISYDRPMNLQEATAYMVNALNTNTVGRGDSGNGHVLTINQASAERLCEAVSLARGGSGFVTASPNDDPIVSGQPQVRHCHPRNLDGTQMHDLNGDSPHCHYLVYPMNLAGIMSV</sequence>
<name>A0ABT4IG49_9EURY</name>
<dbReference type="Proteomes" id="UP001141422">
    <property type="component" value="Unassembled WGS sequence"/>
</dbReference>
<proteinExistence type="predicted"/>
<comment type="caution">
    <text evidence="2">The sequence shown here is derived from an EMBL/GenBank/DDBJ whole genome shotgun (WGS) entry which is preliminary data.</text>
</comment>
<evidence type="ECO:0000256" key="1">
    <source>
        <dbReference type="SAM" id="Phobius"/>
    </source>
</evidence>
<organism evidence="2 3">
    <name type="scientific">Methanocorpusculum petauri</name>
    <dbReference type="NCBI Taxonomy" id="3002863"/>
    <lineage>
        <taxon>Archaea</taxon>
        <taxon>Methanobacteriati</taxon>
        <taxon>Methanobacteriota</taxon>
        <taxon>Stenosarchaea group</taxon>
        <taxon>Methanomicrobia</taxon>
        <taxon>Methanomicrobiales</taxon>
        <taxon>Methanocorpusculaceae</taxon>
        <taxon>Methanocorpusculum</taxon>
    </lineage>
</organism>
<keyword evidence="1" id="KW-0812">Transmembrane</keyword>